<dbReference type="AlphaFoldDB" id="A0A0J6WS23"/>
<keyword evidence="2" id="KW-1185">Reference proteome</keyword>
<dbReference type="InParanoid" id="A0A0J6WS23"/>
<proteinExistence type="predicted"/>
<dbReference type="Proteomes" id="UP000036503">
    <property type="component" value="Unassembled WGS sequence"/>
</dbReference>
<protein>
    <submittedName>
        <fullName evidence="1">Uncharacterized protein</fullName>
    </submittedName>
</protein>
<name>A0A0J6WS23_9FIRM</name>
<sequence>MNAPSLLWKSYFEGAYFILLLQAFSLSHGVPTFNNNLVGVVDNSIMKRNGHYKLLLQEKRWFESEESETILRMKL</sequence>
<dbReference type="PATRIC" id="fig|1122219.3.peg.1441"/>
<evidence type="ECO:0000313" key="2">
    <source>
        <dbReference type="Proteomes" id="UP000036503"/>
    </source>
</evidence>
<comment type="caution">
    <text evidence="1">The sequence shown here is derived from an EMBL/GenBank/DDBJ whole genome shotgun (WGS) entry which is preliminary data.</text>
</comment>
<accession>A0A0J6WS23</accession>
<gene>
    <name evidence="1" type="ORF">AB840_08695</name>
</gene>
<organism evidence="1 2">
    <name type="scientific">Megasphaera cerevisiae DSM 20462</name>
    <dbReference type="NCBI Taxonomy" id="1122219"/>
    <lineage>
        <taxon>Bacteria</taxon>
        <taxon>Bacillati</taxon>
        <taxon>Bacillota</taxon>
        <taxon>Negativicutes</taxon>
        <taxon>Veillonellales</taxon>
        <taxon>Veillonellaceae</taxon>
        <taxon>Megasphaera</taxon>
    </lineage>
</organism>
<dbReference type="EMBL" id="LEKT01000026">
    <property type="protein sequence ID" value="KMO86300.1"/>
    <property type="molecule type" value="Genomic_DNA"/>
</dbReference>
<evidence type="ECO:0000313" key="1">
    <source>
        <dbReference type="EMBL" id="KMO86300.1"/>
    </source>
</evidence>
<reference evidence="1 2" key="1">
    <citation type="submission" date="2015-06" db="EMBL/GenBank/DDBJ databases">
        <title>Draft genome sequence of beer spoilage bacterium Megasphaera cerevisiae type strain 20462.</title>
        <authorList>
            <person name="Kutumbaka K."/>
            <person name="Pasmowitz J."/>
            <person name="Mategko J."/>
            <person name="Reyes D."/>
            <person name="Friedrich A."/>
            <person name="Han S."/>
            <person name="Martens-Habbena W."/>
            <person name="Neal-McKinney J."/>
            <person name="Janagama H.K."/>
            <person name="Nadala C."/>
            <person name="Samadpour M."/>
        </authorList>
    </citation>
    <scope>NUCLEOTIDE SEQUENCE [LARGE SCALE GENOMIC DNA]</scope>
    <source>
        <strain evidence="1 2">DSM 20462</strain>
    </source>
</reference>